<dbReference type="PANTHER" id="PTHR23172">
    <property type="entry name" value="AUXILIN/CYCLIN G-ASSOCIATED KINASE-RELATED"/>
    <property type="match status" value="1"/>
</dbReference>
<dbReference type="InterPro" id="IPR001158">
    <property type="entry name" value="DIX"/>
</dbReference>
<dbReference type="GO" id="GO:0016055">
    <property type="term" value="P:Wnt signaling pathway"/>
    <property type="evidence" value="ECO:0007669"/>
    <property type="project" value="UniProtKB-KW"/>
</dbReference>
<dbReference type="SUPFAM" id="SSF54236">
    <property type="entry name" value="Ubiquitin-like"/>
    <property type="match status" value="1"/>
</dbReference>
<dbReference type="Gene3D" id="2.40.240.130">
    <property type="match status" value="1"/>
</dbReference>
<feature type="compositionally biased region" description="Low complexity" evidence="2">
    <location>
        <begin position="147"/>
        <end position="169"/>
    </location>
</feature>
<feature type="domain" description="DIX" evidence="3">
    <location>
        <begin position="25"/>
        <end position="109"/>
    </location>
</feature>
<dbReference type="Pfam" id="PF00778">
    <property type="entry name" value="DIX"/>
    <property type="match status" value="1"/>
</dbReference>
<feature type="region of interest" description="Disordered" evidence="2">
    <location>
        <begin position="1"/>
        <end position="21"/>
    </location>
</feature>
<reference evidence="4" key="1">
    <citation type="submission" date="2021-01" db="EMBL/GenBank/DDBJ databases">
        <authorList>
            <person name="Corre E."/>
            <person name="Pelletier E."/>
            <person name="Niang G."/>
            <person name="Scheremetjew M."/>
            <person name="Finn R."/>
            <person name="Kale V."/>
            <person name="Holt S."/>
            <person name="Cochrane G."/>
            <person name="Meng A."/>
            <person name="Brown T."/>
            <person name="Cohen L."/>
        </authorList>
    </citation>
    <scope>NUCLEOTIDE SEQUENCE</scope>
    <source>
        <strain evidence="4">CCMP2877</strain>
    </source>
</reference>
<evidence type="ECO:0000259" key="3">
    <source>
        <dbReference type="PROSITE" id="PS50841"/>
    </source>
</evidence>
<name>A0A7S1U0P0_9STRA</name>
<dbReference type="InterPro" id="IPR038207">
    <property type="entry name" value="DIX_dom_sf"/>
</dbReference>
<dbReference type="InterPro" id="IPR036869">
    <property type="entry name" value="J_dom_sf"/>
</dbReference>
<evidence type="ECO:0000256" key="2">
    <source>
        <dbReference type="SAM" id="MobiDB-lite"/>
    </source>
</evidence>
<accession>A0A7S1U0P0</accession>
<evidence type="ECO:0000313" key="4">
    <source>
        <dbReference type="EMBL" id="CAD9253207.1"/>
    </source>
</evidence>
<dbReference type="GO" id="GO:0072318">
    <property type="term" value="P:clathrin coat disassembly"/>
    <property type="evidence" value="ECO:0007669"/>
    <property type="project" value="TreeGrafter"/>
</dbReference>
<dbReference type="PROSITE" id="PS50841">
    <property type="entry name" value="DIX"/>
    <property type="match status" value="1"/>
</dbReference>
<gene>
    <name evidence="4" type="ORF">PPAR1163_LOCUS11574</name>
</gene>
<dbReference type="EMBL" id="HBGJ01018154">
    <property type="protein sequence ID" value="CAD9253207.1"/>
    <property type="molecule type" value="Transcribed_RNA"/>
</dbReference>
<organism evidence="4">
    <name type="scientific">Phaeomonas parva</name>
    <dbReference type="NCBI Taxonomy" id="124430"/>
    <lineage>
        <taxon>Eukaryota</taxon>
        <taxon>Sar</taxon>
        <taxon>Stramenopiles</taxon>
        <taxon>Ochrophyta</taxon>
        <taxon>Pinguiophyceae</taxon>
        <taxon>Pinguiochrysidales</taxon>
        <taxon>Pinguiochrysidaceae</taxon>
        <taxon>Phaeomonas</taxon>
    </lineage>
</organism>
<protein>
    <recommendedName>
        <fullName evidence="3">DIX domain-containing protein</fullName>
    </recommendedName>
</protein>
<dbReference type="PANTHER" id="PTHR23172:SF19">
    <property type="entry name" value="J DOMAIN-CONTAINING PROTEIN"/>
    <property type="match status" value="1"/>
</dbReference>
<dbReference type="InterPro" id="IPR029071">
    <property type="entry name" value="Ubiquitin-like_domsf"/>
</dbReference>
<sequence length="386" mass="40701">MAKARQAAAAPPPRAQQQAAAAHQRQQQLCLYYYHGSRGESLAELNAFTGAVRTLRDFAARLPVREPGLHFRFRAEDPKYGYVWVDIMDPAAVLPVYQGHICAQVLRLGRVHKAPQASRLQRKTVNRKAVAQYRMALKNATVKKAQRPAPSRTRPAAAGAPPRKAAPGAKKARPRPAPSSAAPHPAAASAAAPAAAPAAATPAPAPAEPPKPRMPGIIVDDIDDDDDPPVASAGAAGGAGSSSAATAPVNAAGLGGDLNFMAAPAAAPAANGDAGAAEGDTEEAYRAKHGPRIREWAVTNGKPRSLMALLSTMDQVLYEGARWKGYSLGDLLEPKKVRIAYLKAQQVVHSDKIQKLNLSLEKETIASLICSSLNEAYEVFKNENGL</sequence>
<feature type="compositionally biased region" description="Low complexity" evidence="2">
    <location>
        <begin position="178"/>
        <end position="202"/>
    </location>
</feature>
<feature type="compositionally biased region" description="Pro residues" evidence="2">
    <location>
        <begin position="203"/>
        <end position="213"/>
    </location>
</feature>
<keyword evidence="1" id="KW-0879">Wnt signaling pathway</keyword>
<dbReference type="GO" id="GO:0072583">
    <property type="term" value="P:clathrin-dependent endocytosis"/>
    <property type="evidence" value="ECO:0007669"/>
    <property type="project" value="TreeGrafter"/>
</dbReference>
<dbReference type="Gene3D" id="1.10.287.110">
    <property type="entry name" value="DnaJ domain"/>
    <property type="match status" value="1"/>
</dbReference>
<dbReference type="AlphaFoldDB" id="A0A7S1U0P0"/>
<dbReference type="GO" id="GO:0030276">
    <property type="term" value="F:clathrin binding"/>
    <property type="evidence" value="ECO:0007669"/>
    <property type="project" value="TreeGrafter"/>
</dbReference>
<feature type="region of interest" description="Disordered" evidence="2">
    <location>
        <begin position="137"/>
        <end position="245"/>
    </location>
</feature>
<dbReference type="GO" id="GO:0005737">
    <property type="term" value="C:cytoplasm"/>
    <property type="evidence" value="ECO:0007669"/>
    <property type="project" value="TreeGrafter"/>
</dbReference>
<dbReference type="GO" id="GO:0031982">
    <property type="term" value="C:vesicle"/>
    <property type="evidence" value="ECO:0007669"/>
    <property type="project" value="TreeGrafter"/>
</dbReference>
<evidence type="ECO:0000256" key="1">
    <source>
        <dbReference type="ARBA" id="ARBA00022687"/>
    </source>
</evidence>
<proteinExistence type="predicted"/>
<dbReference type="SUPFAM" id="SSF46565">
    <property type="entry name" value="Chaperone J-domain"/>
    <property type="match status" value="1"/>
</dbReference>